<name>A0A9E4ZLI7_9EURY</name>
<reference evidence="6" key="1">
    <citation type="submission" date="2019-06" db="EMBL/GenBank/DDBJ databases">
        <title>Methanoculleus strain from Tamsui River, Taipei, Taiwan.</title>
        <authorList>
            <person name="You Y.-T."/>
            <person name="Chen S.-C."/>
            <person name="Lai S.-J."/>
            <person name="Lee Y.-C."/>
            <person name="Lai M.-C."/>
        </authorList>
    </citation>
    <scope>NUCLEOTIDE SEQUENCE</scope>
    <source>
        <strain evidence="6">Afa-1</strain>
    </source>
</reference>
<dbReference type="Proteomes" id="UP001065682">
    <property type="component" value="Unassembled WGS sequence"/>
</dbReference>
<evidence type="ECO:0000256" key="1">
    <source>
        <dbReference type="ARBA" id="ARBA00011975"/>
    </source>
</evidence>
<evidence type="ECO:0000256" key="2">
    <source>
        <dbReference type="ARBA" id="ARBA00022603"/>
    </source>
</evidence>
<dbReference type="NCBIfam" id="TIGR00675">
    <property type="entry name" value="dcm"/>
    <property type="match status" value="1"/>
</dbReference>
<dbReference type="GO" id="GO:0003886">
    <property type="term" value="F:DNA (cytosine-5-)-methyltransferase activity"/>
    <property type="evidence" value="ECO:0007669"/>
    <property type="project" value="UniProtKB-EC"/>
</dbReference>
<sequence length="387" mass="44036">MQKNGVLDIFCGPGGLSLGFALAGFDIAYSMDVNPDALNTIRLNHAKIHEAKGEDNYHCAEAKDIRTVESDKILQTFEAKNFRIQGIIGGPPCRGFSSANTKTRNPENPYNSLYKDYIRLVETLQPDFFMFENVVGLLSMGKGGIIEDIEKKLHDELGYVMDKAILDASEYGVPQTRKRVIIIGIKPEKLKPEYGGRIKFPVRTVDKAVAVQDALFDLPEAEPGCLQDVYEYPEAEHLSSYARQMRETPLWSILSSQVLNHNTTKSSDIVLERYKHIKQGENWESIPDHLLKNYEDKSRCHSGIYRRLKEDEPSPTINNVRKSMFIHPRQNRGLSVREAARLQSFPDWYEFKGIRDSQYQQVADAVPPLMAKAIAEQIKRMLIDRSE</sequence>
<dbReference type="Pfam" id="PF00145">
    <property type="entry name" value="DNA_methylase"/>
    <property type="match status" value="1"/>
</dbReference>
<dbReference type="SUPFAM" id="SSF53335">
    <property type="entry name" value="S-adenosyl-L-methionine-dependent methyltransferases"/>
    <property type="match status" value="1"/>
</dbReference>
<dbReference type="PRINTS" id="PR00105">
    <property type="entry name" value="C5METTRFRASE"/>
</dbReference>
<proteinExistence type="inferred from homology"/>
<evidence type="ECO:0000256" key="5">
    <source>
        <dbReference type="RuleBase" id="RU000416"/>
    </source>
</evidence>
<dbReference type="GO" id="GO:0032259">
    <property type="term" value="P:methylation"/>
    <property type="evidence" value="ECO:0007669"/>
    <property type="project" value="UniProtKB-KW"/>
</dbReference>
<dbReference type="InterPro" id="IPR001525">
    <property type="entry name" value="C5_MeTfrase"/>
</dbReference>
<dbReference type="GO" id="GO:0044027">
    <property type="term" value="P:negative regulation of gene expression via chromosomal CpG island methylation"/>
    <property type="evidence" value="ECO:0007669"/>
    <property type="project" value="TreeGrafter"/>
</dbReference>
<keyword evidence="7" id="KW-1185">Reference proteome</keyword>
<dbReference type="PANTHER" id="PTHR10629:SF52">
    <property type="entry name" value="DNA (CYTOSINE-5)-METHYLTRANSFERASE 1"/>
    <property type="match status" value="1"/>
</dbReference>
<dbReference type="InterPro" id="IPR029063">
    <property type="entry name" value="SAM-dependent_MTases_sf"/>
</dbReference>
<dbReference type="RefSeq" id="WP_261597720.1">
    <property type="nucleotide sequence ID" value="NZ_VHLL01000004.1"/>
</dbReference>
<organism evidence="6 7">
    <name type="scientific">Methanoculleus formosensis</name>
    <dbReference type="NCBI Taxonomy" id="2590886"/>
    <lineage>
        <taxon>Archaea</taxon>
        <taxon>Methanobacteriati</taxon>
        <taxon>Methanobacteriota</taxon>
        <taxon>Stenosarchaea group</taxon>
        <taxon>Methanomicrobia</taxon>
        <taxon>Methanomicrobiales</taxon>
        <taxon>Methanomicrobiaceae</taxon>
        <taxon>Methanoculleus</taxon>
    </lineage>
</organism>
<dbReference type="GO" id="GO:0003677">
    <property type="term" value="F:DNA binding"/>
    <property type="evidence" value="ECO:0007669"/>
    <property type="project" value="TreeGrafter"/>
</dbReference>
<gene>
    <name evidence="6" type="ORF">FKB36_08980</name>
</gene>
<dbReference type="PANTHER" id="PTHR10629">
    <property type="entry name" value="CYTOSINE-SPECIFIC METHYLTRANSFERASE"/>
    <property type="match status" value="1"/>
</dbReference>
<evidence type="ECO:0000313" key="7">
    <source>
        <dbReference type="Proteomes" id="UP001065682"/>
    </source>
</evidence>
<dbReference type="EC" id="2.1.1.37" evidence="1"/>
<dbReference type="InterPro" id="IPR050390">
    <property type="entry name" value="C5-Methyltransferase"/>
</dbReference>
<dbReference type="PROSITE" id="PS51679">
    <property type="entry name" value="SAM_MT_C5"/>
    <property type="match status" value="1"/>
</dbReference>
<dbReference type="Gene3D" id="3.90.120.10">
    <property type="entry name" value="DNA Methylase, subunit A, domain 2"/>
    <property type="match status" value="1"/>
</dbReference>
<comment type="caution">
    <text evidence="6">The sequence shown here is derived from an EMBL/GenBank/DDBJ whole genome shotgun (WGS) entry which is preliminary data.</text>
</comment>
<protein>
    <recommendedName>
        <fullName evidence="1">DNA (cytosine-5-)-methyltransferase</fullName>
        <ecNumber evidence="1">2.1.1.37</ecNumber>
    </recommendedName>
</protein>
<keyword evidence="2 6" id="KW-0489">Methyltransferase</keyword>
<evidence type="ECO:0000256" key="4">
    <source>
        <dbReference type="ARBA" id="ARBA00022691"/>
    </source>
</evidence>
<dbReference type="Gene3D" id="3.40.50.150">
    <property type="entry name" value="Vaccinia Virus protein VP39"/>
    <property type="match status" value="1"/>
</dbReference>
<keyword evidence="3" id="KW-0808">Transferase</keyword>
<comment type="similarity">
    <text evidence="5">Belongs to the class I-like SAM-binding methyltransferase superfamily. C5-methyltransferase family.</text>
</comment>
<keyword evidence="4" id="KW-0949">S-adenosyl-L-methionine</keyword>
<evidence type="ECO:0000256" key="3">
    <source>
        <dbReference type="ARBA" id="ARBA00022679"/>
    </source>
</evidence>
<evidence type="ECO:0000313" key="6">
    <source>
        <dbReference type="EMBL" id="MCT8337612.1"/>
    </source>
</evidence>
<dbReference type="EMBL" id="VHLL01000004">
    <property type="protein sequence ID" value="MCT8337612.1"/>
    <property type="molecule type" value="Genomic_DNA"/>
</dbReference>
<dbReference type="AlphaFoldDB" id="A0A9E4ZLI7"/>
<accession>A0A9E4ZLI7</accession>